<keyword evidence="7" id="KW-0175">Coiled coil</keyword>
<dbReference type="InterPro" id="IPR027370">
    <property type="entry name" value="Znf-RING_euk"/>
</dbReference>
<evidence type="ECO:0000256" key="1">
    <source>
        <dbReference type="ARBA" id="ARBA00022588"/>
    </source>
</evidence>
<evidence type="ECO:0000256" key="2">
    <source>
        <dbReference type="ARBA" id="ARBA00022723"/>
    </source>
</evidence>
<dbReference type="Pfam" id="PF00643">
    <property type="entry name" value="zf-B_box"/>
    <property type="match status" value="1"/>
</dbReference>
<dbReference type="GeneTree" id="ENSGT01150000286950"/>
<evidence type="ECO:0000256" key="5">
    <source>
        <dbReference type="ARBA" id="ARBA00022859"/>
    </source>
</evidence>
<dbReference type="GO" id="GO:0045087">
    <property type="term" value="P:innate immune response"/>
    <property type="evidence" value="ECO:0007669"/>
    <property type="project" value="UniProtKB-KW"/>
</dbReference>
<dbReference type="OrthoDB" id="6270329at2759"/>
<dbReference type="PROSITE" id="PS50089">
    <property type="entry name" value="ZF_RING_2"/>
    <property type="match status" value="1"/>
</dbReference>
<feature type="coiled-coil region" evidence="7">
    <location>
        <begin position="258"/>
        <end position="292"/>
    </location>
</feature>
<sequence length="549" mass="63547">MARATMAMLLDEFICSVCLETLNDPVSIPCGHNFCKNCIIGYWDQSQECSCPHCRKTFNPRPVLFKNTLLAEVIQKLKKTGTTTSSSQNWGRPDEVECDACSGKRIRAVKSCLTCQASYCEIHIQPHYEGTVWKDHKLIAPNRNLQEELCTKHHTNFEIYCRTDLTCICKLCVGLEHSDHDMVEPEKERAEKQKLLHSTQKEIQKRLQQRWKKLEEIRESVDLIKISADREVQETEKSFTDLTNSIEKTYRKISNRIRDQEKKELRKAERVMEQLQNEIEELKRRNSELTDLLGTDDHIHFLQTFSSVQVPPGDRDSLGIAVTTGFSTEDLRKGLSQLKEYLEKISQDDIVTFHLAVDDIPAGIPSSPTSPRRQEFLQYSCQLTLDLNTVQRELHLSERNRKVTCRKMRAWYPDHAERFDYWSQVLCRQALTGTCYYWEVEWSKWVVIGLTYKGIDRKGASATCRLGGNEKSWCLLCSHSCYFVCHNNKETEICAPLCRRIGVYLDYPAGTLSFYGISDTMVLLYQYNAFFTEQLYPGFWVGVDSTLVI</sequence>
<dbReference type="SMART" id="SM00336">
    <property type="entry name" value="BBOX"/>
    <property type="match status" value="1"/>
</dbReference>
<keyword evidence="2" id="KW-0479">Metal-binding</keyword>
<keyword evidence="8" id="KW-0732">Signal</keyword>
<feature type="domain" description="B box-type" evidence="10">
    <location>
        <begin position="145"/>
        <end position="185"/>
    </location>
</feature>
<evidence type="ECO:0000256" key="6">
    <source>
        <dbReference type="PROSITE-ProRule" id="PRU00024"/>
    </source>
</evidence>
<keyword evidence="13" id="KW-1185">Reference proteome</keyword>
<dbReference type="SUPFAM" id="SSF57845">
    <property type="entry name" value="B-box zinc-binding domain"/>
    <property type="match status" value="1"/>
</dbReference>
<dbReference type="InterPro" id="IPR017907">
    <property type="entry name" value="Znf_RING_CS"/>
</dbReference>
<dbReference type="PRINTS" id="PR01407">
    <property type="entry name" value="BUTYPHLNCDUF"/>
</dbReference>
<dbReference type="CDD" id="cd16040">
    <property type="entry name" value="SPRY_PRY_SNTX"/>
    <property type="match status" value="1"/>
</dbReference>
<evidence type="ECO:0000256" key="3">
    <source>
        <dbReference type="ARBA" id="ARBA00022771"/>
    </source>
</evidence>
<dbReference type="GO" id="GO:0005737">
    <property type="term" value="C:cytoplasm"/>
    <property type="evidence" value="ECO:0007669"/>
    <property type="project" value="UniProtKB-ARBA"/>
</dbReference>
<feature type="domain" description="B30.2/SPRY" evidence="11">
    <location>
        <begin position="363"/>
        <end position="549"/>
    </location>
</feature>
<dbReference type="InterPro" id="IPR006574">
    <property type="entry name" value="PRY"/>
</dbReference>
<dbReference type="Pfam" id="PF00622">
    <property type="entry name" value="SPRY"/>
    <property type="match status" value="1"/>
</dbReference>
<dbReference type="Ensembl" id="ENSECRT00000014438.1">
    <property type="protein sequence ID" value="ENSECRP00000014190.1"/>
    <property type="gene ID" value="ENSECRG00000009474.1"/>
</dbReference>
<organism evidence="12 13">
    <name type="scientific">Erpetoichthys calabaricus</name>
    <name type="common">Rope fish</name>
    <name type="synonym">Calamoichthys calabaricus</name>
    <dbReference type="NCBI Taxonomy" id="27687"/>
    <lineage>
        <taxon>Eukaryota</taxon>
        <taxon>Metazoa</taxon>
        <taxon>Chordata</taxon>
        <taxon>Craniata</taxon>
        <taxon>Vertebrata</taxon>
        <taxon>Euteleostomi</taxon>
        <taxon>Actinopterygii</taxon>
        <taxon>Polypteriformes</taxon>
        <taxon>Polypteridae</taxon>
        <taxon>Erpetoichthys</taxon>
    </lineage>
</organism>
<accession>A0A8C4X9B2</accession>
<dbReference type="InterPro" id="IPR003877">
    <property type="entry name" value="SPRY_dom"/>
</dbReference>
<dbReference type="PANTHER" id="PTHR25465:SF14">
    <property type="entry name" value="E3 UBIQUITIN-PROTEIN LIGASE TRIM65"/>
    <property type="match status" value="1"/>
</dbReference>
<dbReference type="InterPro" id="IPR013320">
    <property type="entry name" value="ConA-like_dom_sf"/>
</dbReference>
<dbReference type="SUPFAM" id="SSF49899">
    <property type="entry name" value="Concanavalin A-like lectins/glucanases"/>
    <property type="match status" value="1"/>
</dbReference>
<evidence type="ECO:0000256" key="8">
    <source>
        <dbReference type="SAM" id="SignalP"/>
    </source>
</evidence>
<keyword evidence="4" id="KW-0862">Zinc</keyword>
<evidence type="ECO:0000259" key="9">
    <source>
        <dbReference type="PROSITE" id="PS50089"/>
    </source>
</evidence>
<name>A0A8C4X9B2_ERPCA</name>
<evidence type="ECO:0000313" key="12">
    <source>
        <dbReference type="Ensembl" id="ENSECRP00000014190.1"/>
    </source>
</evidence>
<dbReference type="Pfam" id="PF13445">
    <property type="entry name" value="zf-RING_UBOX"/>
    <property type="match status" value="1"/>
</dbReference>
<dbReference type="InterPro" id="IPR001841">
    <property type="entry name" value="Znf_RING"/>
</dbReference>
<dbReference type="Gene3D" id="3.30.40.10">
    <property type="entry name" value="Zinc/RING finger domain, C3HC4 (zinc finger)"/>
    <property type="match status" value="1"/>
</dbReference>
<dbReference type="InterPro" id="IPR003879">
    <property type="entry name" value="Butyrophylin_SPRY"/>
</dbReference>
<evidence type="ECO:0000256" key="4">
    <source>
        <dbReference type="ARBA" id="ARBA00022833"/>
    </source>
</evidence>
<dbReference type="PROSITE" id="PS50188">
    <property type="entry name" value="B302_SPRY"/>
    <property type="match status" value="1"/>
</dbReference>
<dbReference type="InterPro" id="IPR058030">
    <property type="entry name" value="TRIM8/14/16/25/29/45/65_CC"/>
</dbReference>
<dbReference type="Pfam" id="PF25600">
    <property type="entry name" value="TRIM_CC"/>
    <property type="match status" value="1"/>
</dbReference>
<dbReference type="GeneID" id="114662079"/>
<proteinExistence type="predicted"/>
<dbReference type="CDD" id="cd19769">
    <property type="entry name" value="Bbox2_TRIM16-like"/>
    <property type="match status" value="1"/>
</dbReference>
<dbReference type="InterPro" id="IPR001870">
    <property type="entry name" value="B30.2/SPRY"/>
</dbReference>
<evidence type="ECO:0000256" key="7">
    <source>
        <dbReference type="SAM" id="Coils"/>
    </source>
</evidence>
<protein>
    <submittedName>
        <fullName evidence="12">Tripartite motif-containing protein 16-like</fullName>
    </submittedName>
</protein>
<dbReference type="Gene3D" id="3.30.160.60">
    <property type="entry name" value="Classic Zinc Finger"/>
    <property type="match status" value="1"/>
</dbReference>
<dbReference type="InterPro" id="IPR051051">
    <property type="entry name" value="E3_ubiq-ligase_TRIM/RNF"/>
</dbReference>
<dbReference type="PROSITE" id="PS00518">
    <property type="entry name" value="ZF_RING_1"/>
    <property type="match status" value="1"/>
</dbReference>
<evidence type="ECO:0000259" key="10">
    <source>
        <dbReference type="PROSITE" id="PS50119"/>
    </source>
</evidence>
<reference evidence="12" key="1">
    <citation type="submission" date="2021-06" db="EMBL/GenBank/DDBJ databases">
        <authorList>
            <consortium name="Wellcome Sanger Institute Data Sharing"/>
        </authorList>
    </citation>
    <scope>NUCLEOTIDE SEQUENCE [LARGE SCALE GENOMIC DNA]</scope>
</reference>
<dbReference type="SMART" id="SM00589">
    <property type="entry name" value="PRY"/>
    <property type="match status" value="1"/>
</dbReference>
<dbReference type="SMART" id="SM00184">
    <property type="entry name" value="RING"/>
    <property type="match status" value="1"/>
</dbReference>
<keyword evidence="1" id="KW-0399">Innate immunity</keyword>
<dbReference type="SUPFAM" id="SSF57850">
    <property type="entry name" value="RING/U-box"/>
    <property type="match status" value="1"/>
</dbReference>
<evidence type="ECO:0000259" key="11">
    <source>
        <dbReference type="PROSITE" id="PS50188"/>
    </source>
</evidence>
<dbReference type="RefSeq" id="XP_028671233.1">
    <property type="nucleotide sequence ID" value="XM_028815400.2"/>
</dbReference>
<keyword evidence="5" id="KW-0391">Immunity</keyword>
<evidence type="ECO:0000313" key="13">
    <source>
        <dbReference type="Proteomes" id="UP000694620"/>
    </source>
</evidence>
<dbReference type="InterPro" id="IPR000315">
    <property type="entry name" value="Znf_B-box"/>
</dbReference>
<dbReference type="AlphaFoldDB" id="A0A8C4X9B2"/>
<dbReference type="PROSITE" id="PS50119">
    <property type="entry name" value="ZF_BBOX"/>
    <property type="match status" value="1"/>
</dbReference>
<reference evidence="12" key="3">
    <citation type="submission" date="2025-09" db="UniProtKB">
        <authorList>
            <consortium name="Ensembl"/>
        </authorList>
    </citation>
    <scope>IDENTIFICATION</scope>
</reference>
<feature type="domain" description="RING-type" evidence="9">
    <location>
        <begin position="15"/>
        <end position="55"/>
    </location>
</feature>
<dbReference type="GO" id="GO:0008270">
    <property type="term" value="F:zinc ion binding"/>
    <property type="evidence" value="ECO:0007669"/>
    <property type="project" value="UniProtKB-KW"/>
</dbReference>
<keyword evidence="3 6" id="KW-0863">Zinc-finger</keyword>
<gene>
    <name evidence="12" type="primary">LOC114662079</name>
</gene>
<dbReference type="Gene3D" id="4.10.830.40">
    <property type="match status" value="1"/>
</dbReference>
<feature type="chain" id="PRO_5034193030" evidence="8">
    <location>
        <begin position="19"/>
        <end position="549"/>
    </location>
</feature>
<dbReference type="PANTHER" id="PTHR25465">
    <property type="entry name" value="B-BOX DOMAIN CONTAINING"/>
    <property type="match status" value="1"/>
</dbReference>
<feature type="signal peptide" evidence="8">
    <location>
        <begin position="1"/>
        <end position="18"/>
    </location>
</feature>
<dbReference type="Gene3D" id="2.60.120.920">
    <property type="match status" value="1"/>
</dbReference>
<reference evidence="12" key="2">
    <citation type="submission" date="2025-08" db="UniProtKB">
        <authorList>
            <consortium name="Ensembl"/>
        </authorList>
    </citation>
    <scope>IDENTIFICATION</scope>
</reference>
<dbReference type="Pfam" id="PF13765">
    <property type="entry name" value="PRY"/>
    <property type="match status" value="1"/>
</dbReference>
<dbReference type="Proteomes" id="UP000694620">
    <property type="component" value="Chromosome 12"/>
</dbReference>
<dbReference type="SMART" id="SM00449">
    <property type="entry name" value="SPRY"/>
    <property type="match status" value="1"/>
</dbReference>
<dbReference type="InterPro" id="IPR043136">
    <property type="entry name" value="B30.2/SPRY_sf"/>
</dbReference>
<dbReference type="InterPro" id="IPR013083">
    <property type="entry name" value="Znf_RING/FYVE/PHD"/>
</dbReference>